<feature type="non-terminal residue" evidence="1">
    <location>
        <position position="1"/>
    </location>
</feature>
<name>A0A1R3KYP3_COCAP</name>
<evidence type="ECO:0000313" key="1">
    <source>
        <dbReference type="EMBL" id="OMP12190.1"/>
    </source>
</evidence>
<dbReference type="EMBL" id="AWWV01000301">
    <property type="protein sequence ID" value="OMP12190.1"/>
    <property type="molecule type" value="Genomic_DNA"/>
</dbReference>
<sequence length="24" mass="2689">GEIDTIIVSTIMERWTFSGSTMDV</sequence>
<evidence type="ECO:0000313" key="2">
    <source>
        <dbReference type="Proteomes" id="UP000188268"/>
    </source>
</evidence>
<dbReference type="Proteomes" id="UP000188268">
    <property type="component" value="Unassembled WGS sequence"/>
</dbReference>
<organism evidence="1 2">
    <name type="scientific">Corchorus capsularis</name>
    <name type="common">Jute</name>
    <dbReference type="NCBI Taxonomy" id="210143"/>
    <lineage>
        <taxon>Eukaryota</taxon>
        <taxon>Viridiplantae</taxon>
        <taxon>Streptophyta</taxon>
        <taxon>Embryophyta</taxon>
        <taxon>Tracheophyta</taxon>
        <taxon>Spermatophyta</taxon>
        <taxon>Magnoliopsida</taxon>
        <taxon>eudicotyledons</taxon>
        <taxon>Gunneridae</taxon>
        <taxon>Pentapetalae</taxon>
        <taxon>rosids</taxon>
        <taxon>malvids</taxon>
        <taxon>Malvales</taxon>
        <taxon>Malvaceae</taxon>
        <taxon>Grewioideae</taxon>
        <taxon>Apeibeae</taxon>
        <taxon>Corchorus</taxon>
    </lineage>
</organism>
<proteinExistence type="predicted"/>
<dbReference type="Gramene" id="OMP12190">
    <property type="protein sequence ID" value="OMP12190"/>
    <property type="gene ID" value="CCACVL1_00084"/>
</dbReference>
<gene>
    <name evidence="1" type="ORF">CCACVL1_00084</name>
</gene>
<protein>
    <submittedName>
        <fullName evidence="1">Uncharacterized protein</fullName>
    </submittedName>
</protein>
<comment type="caution">
    <text evidence="1">The sequence shown here is derived from an EMBL/GenBank/DDBJ whole genome shotgun (WGS) entry which is preliminary data.</text>
</comment>
<accession>A0A1R3KYP3</accession>
<reference evidence="1 2" key="1">
    <citation type="submission" date="2013-09" db="EMBL/GenBank/DDBJ databases">
        <title>Corchorus capsularis genome sequencing.</title>
        <authorList>
            <person name="Alam M."/>
            <person name="Haque M.S."/>
            <person name="Islam M.S."/>
            <person name="Emdad E.M."/>
            <person name="Islam M.M."/>
            <person name="Ahmed B."/>
            <person name="Halim A."/>
            <person name="Hossen Q.M.M."/>
            <person name="Hossain M.Z."/>
            <person name="Ahmed R."/>
            <person name="Khan M.M."/>
            <person name="Islam R."/>
            <person name="Rashid M.M."/>
            <person name="Khan S.A."/>
            <person name="Rahman M.S."/>
            <person name="Alam M."/>
        </authorList>
    </citation>
    <scope>NUCLEOTIDE SEQUENCE [LARGE SCALE GENOMIC DNA]</scope>
    <source>
        <strain evidence="2">cv. CVL-1</strain>
        <tissue evidence="1">Whole seedling</tissue>
    </source>
</reference>
<dbReference type="AlphaFoldDB" id="A0A1R3KYP3"/>
<keyword evidence="2" id="KW-1185">Reference proteome</keyword>